<dbReference type="Gene3D" id="3.40.50.880">
    <property type="match status" value="1"/>
</dbReference>
<organism evidence="5 6">
    <name type="scientific">Rhodopseudomonas palustris (strain HaA2)</name>
    <dbReference type="NCBI Taxonomy" id="316058"/>
    <lineage>
        <taxon>Bacteria</taxon>
        <taxon>Pseudomonadati</taxon>
        <taxon>Pseudomonadota</taxon>
        <taxon>Alphaproteobacteria</taxon>
        <taxon>Hyphomicrobiales</taxon>
        <taxon>Nitrobacteraceae</taxon>
        <taxon>Rhodopseudomonas</taxon>
    </lineage>
</organism>
<dbReference type="SUPFAM" id="SSF52317">
    <property type="entry name" value="Class I glutamine amidotransferase-like"/>
    <property type="match status" value="1"/>
</dbReference>
<dbReference type="SMART" id="SM00342">
    <property type="entry name" value="HTH_ARAC"/>
    <property type="match status" value="1"/>
</dbReference>
<dbReference type="KEGG" id="rpb:RPB_1140"/>
<dbReference type="InterPro" id="IPR052158">
    <property type="entry name" value="INH-QAR"/>
</dbReference>
<dbReference type="InterPro" id="IPR018062">
    <property type="entry name" value="HTH_AraC-typ_CS"/>
</dbReference>
<dbReference type="AlphaFoldDB" id="Q2J110"/>
<dbReference type="eggNOG" id="COG4977">
    <property type="taxonomic scope" value="Bacteria"/>
</dbReference>
<dbReference type="RefSeq" id="WP_011440039.1">
    <property type="nucleotide sequence ID" value="NC_007778.1"/>
</dbReference>
<dbReference type="PROSITE" id="PS01124">
    <property type="entry name" value="HTH_ARAC_FAMILY_2"/>
    <property type="match status" value="1"/>
</dbReference>
<evidence type="ECO:0000313" key="6">
    <source>
        <dbReference type="Proteomes" id="UP000008809"/>
    </source>
</evidence>
<evidence type="ECO:0000256" key="3">
    <source>
        <dbReference type="ARBA" id="ARBA00023163"/>
    </source>
</evidence>
<dbReference type="Gene3D" id="1.10.10.60">
    <property type="entry name" value="Homeodomain-like"/>
    <property type="match status" value="1"/>
</dbReference>
<evidence type="ECO:0000256" key="1">
    <source>
        <dbReference type="ARBA" id="ARBA00023015"/>
    </source>
</evidence>
<dbReference type="CDD" id="cd03136">
    <property type="entry name" value="GATase1_AraC_ArgR_like"/>
    <property type="match status" value="1"/>
</dbReference>
<keyword evidence="1" id="KW-0805">Transcription regulation</keyword>
<dbReference type="EMBL" id="CP000250">
    <property type="protein sequence ID" value="ABD05850.1"/>
    <property type="molecule type" value="Genomic_DNA"/>
</dbReference>
<evidence type="ECO:0000259" key="4">
    <source>
        <dbReference type="PROSITE" id="PS01124"/>
    </source>
</evidence>
<accession>Q2J110</accession>
<protein>
    <submittedName>
        <fullName evidence="5">Transcriptional regulator, AraC family with amidase-like domain</fullName>
    </submittedName>
</protein>
<feature type="domain" description="HTH araC/xylS-type" evidence="4">
    <location>
        <begin position="224"/>
        <end position="322"/>
    </location>
</feature>
<proteinExistence type="predicted"/>
<dbReference type="InterPro" id="IPR002818">
    <property type="entry name" value="DJ-1/PfpI"/>
</dbReference>
<keyword evidence="2" id="KW-0238">DNA-binding</keyword>
<sequence length="322" mass="35737">MPKTLPAPASRPSRVGFLLIDGFALMSFASAVEPLRAANAIAGRTLYQWFHVSIDGRPIGASSGLSIQPDCAIDGAQEFDIVLVCAGGNPTKFSDRRTMSWLRAQARRGVAIGGISGGPYLLARAKVLDGYRCTIHWEHAPAFAEAFPHLDLTRNLFEIDRERLTCGGGVAGLDMMQALIRRDHGPELAAKVSDWFLQTNVRLGDSSQRPNARERGRLGHPALQAAIELMERRLREPASRTEIARAAGVSLRQLERLFTTHLKTTIERRYLMIRLQRARTLLRQTSLPVTQIGADCGFVSLAHFSRVYRQRFARTPSADRRL</sequence>
<dbReference type="Proteomes" id="UP000008809">
    <property type="component" value="Chromosome"/>
</dbReference>
<dbReference type="PANTHER" id="PTHR43130:SF3">
    <property type="entry name" value="HTH-TYPE TRANSCRIPTIONAL REGULATOR RV1931C"/>
    <property type="match status" value="1"/>
</dbReference>
<dbReference type="Pfam" id="PF12833">
    <property type="entry name" value="HTH_18"/>
    <property type="match status" value="1"/>
</dbReference>
<dbReference type="HOGENOM" id="CLU_000445_59_0_5"/>
<name>Q2J110_RHOP2</name>
<gene>
    <name evidence="5" type="ordered locus">RPB_1140</name>
</gene>
<dbReference type="STRING" id="316058.RPB_1140"/>
<dbReference type="Pfam" id="PF01965">
    <property type="entry name" value="DJ-1_PfpI"/>
    <property type="match status" value="1"/>
</dbReference>
<dbReference type="InterPro" id="IPR009057">
    <property type="entry name" value="Homeodomain-like_sf"/>
</dbReference>
<dbReference type="GO" id="GO:0003700">
    <property type="term" value="F:DNA-binding transcription factor activity"/>
    <property type="evidence" value="ECO:0007669"/>
    <property type="project" value="InterPro"/>
</dbReference>
<dbReference type="InterPro" id="IPR018060">
    <property type="entry name" value="HTH_AraC"/>
</dbReference>
<dbReference type="PROSITE" id="PS00041">
    <property type="entry name" value="HTH_ARAC_FAMILY_1"/>
    <property type="match status" value="1"/>
</dbReference>
<reference evidence="5 6" key="1">
    <citation type="submission" date="2006-01" db="EMBL/GenBank/DDBJ databases">
        <title>Complete sequence of Rhodopseudomonas palustris HaA2.</title>
        <authorList>
            <consortium name="US DOE Joint Genome Institute"/>
            <person name="Copeland A."/>
            <person name="Lucas S."/>
            <person name="Lapidus A."/>
            <person name="Barry K."/>
            <person name="Detter J.C."/>
            <person name="Glavina T."/>
            <person name="Hammon N."/>
            <person name="Israni S."/>
            <person name="Pitluck S."/>
            <person name="Chain P."/>
            <person name="Malfatti S."/>
            <person name="Shin M."/>
            <person name="Vergez L."/>
            <person name="Schmutz J."/>
            <person name="Larimer F."/>
            <person name="Land M."/>
            <person name="Hauser L."/>
            <person name="Pelletier D.A."/>
            <person name="Kyrpides N."/>
            <person name="Anderson I."/>
            <person name="Oda Y."/>
            <person name="Harwood C.S."/>
            <person name="Richardson P."/>
        </authorList>
    </citation>
    <scope>NUCLEOTIDE SEQUENCE [LARGE SCALE GENOMIC DNA]</scope>
    <source>
        <strain evidence="5 6">HaA2</strain>
    </source>
</reference>
<dbReference type="PANTHER" id="PTHR43130">
    <property type="entry name" value="ARAC-FAMILY TRANSCRIPTIONAL REGULATOR"/>
    <property type="match status" value="1"/>
</dbReference>
<evidence type="ECO:0000313" key="5">
    <source>
        <dbReference type="EMBL" id="ABD05850.1"/>
    </source>
</evidence>
<keyword evidence="6" id="KW-1185">Reference proteome</keyword>
<dbReference type="GO" id="GO:0043565">
    <property type="term" value="F:sequence-specific DNA binding"/>
    <property type="evidence" value="ECO:0007669"/>
    <property type="project" value="InterPro"/>
</dbReference>
<keyword evidence="3" id="KW-0804">Transcription</keyword>
<dbReference type="InterPro" id="IPR029062">
    <property type="entry name" value="Class_I_gatase-like"/>
</dbReference>
<dbReference type="SUPFAM" id="SSF46689">
    <property type="entry name" value="Homeodomain-like"/>
    <property type="match status" value="2"/>
</dbReference>
<evidence type="ECO:0000256" key="2">
    <source>
        <dbReference type="ARBA" id="ARBA00023125"/>
    </source>
</evidence>